<feature type="domain" description="Major facilitator superfamily (MFS) profile" evidence="10">
    <location>
        <begin position="25"/>
        <end position="464"/>
    </location>
</feature>
<evidence type="ECO:0000313" key="11">
    <source>
        <dbReference type="EMBL" id="EMF07944.1"/>
    </source>
</evidence>
<protein>
    <submittedName>
        <fullName evidence="11">General substrate transporter</fullName>
    </submittedName>
</protein>
<feature type="transmembrane region" description="Helical" evidence="9">
    <location>
        <begin position="156"/>
        <end position="174"/>
    </location>
</feature>
<dbReference type="PRINTS" id="PR00171">
    <property type="entry name" value="SUGRTRNSPORT"/>
</dbReference>
<dbReference type="eggNOG" id="KOG0254">
    <property type="taxonomic scope" value="Eukaryota"/>
</dbReference>
<dbReference type="OMA" id="FADAHQE"/>
<feature type="transmembrane region" description="Helical" evidence="9">
    <location>
        <begin position="279"/>
        <end position="301"/>
    </location>
</feature>
<feature type="transmembrane region" description="Helical" evidence="9">
    <location>
        <begin position="373"/>
        <end position="399"/>
    </location>
</feature>
<comment type="subcellular location">
    <subcellularLocation>
        <location evidence="1">Membrane</location>
        <topology evidence="1">Multi-pass membrane protein</topology>
    </subcellularLocation>
</comment>
<dbReference type="InterPro" id="IPR050360">
    <property type="entry name" value="MFS_Sugar_Transporters"/>
</dbReference>
<dbReference type="InterPro" id="IPR036259">
    <property type="entry name" value="MFS_trans_sf"/>
</dbReference>
<sequence length="538" mass="59676">MAAGLLSHKGLLGDKLTGRWLQIGVCVTGSSGFLLLGYDQGVMAGIITEPNFLTYFPQMEPTNKSGAIQALVVAIYEIGCLMGAIGIIMYGDTLGRRRSILTGALIMCVGAVIQTTSFGLAQLIVGRIVTGIGNGMNTSTIPVYQSEIAPAKIRGFLVLFEGALITLGVMISYWLNYGFWFVTQHGSFQWRFPIAFQIFFAVLLIIGILLFPESPRWLLKHGKTEEAAEIMGRLENSSADSKQVRHDIREIQKINEMTEGKLTWKEFFSNGREMNGWRAMAAFLSQAFQQIGGINLVTYYATTVFEDSLNFDPALSRFMTAWLGTEYFLAAVVALFVVDKLGRRNLMMFGAGGMALSLLIIGATLSTGKMSGAYAATVFIFVYDSFFALGWLGITWLYPAEVTPMRIRTQAAGLATCSNWIFNYAVVQLAPIMINRIAWKTYFVFFCFNIAFIPCIYFLFPETNGHKLETLDAIFNEAYEKNENPVFTEKRWRKSGAQVSEESSAEDGQSESKVTAGSGQDTFRIDDVDDVDDESEKR</sequence>
<dbReference type="FunFam" id="1.20.1250.20:FF:000061">
    <property type="entry name" value="MFS sugar transporter"/>
    <property type="match status" value="1"/>
</dbReference>
<dbReference type="GeneID" id="27907777"/>
<evidence type="ECO:0000256" key="3">
    <source>
        <dbReference type="ARBA" id="ARBA00022448"/>
    </source>
</evidence>
<feature type="transmembrane region" description="Helical" evidence="9">
    <location>
        <begin position="411"/>
        <end position="430"/>
    </location>
</feature>
<dbReference type="GO" id="GO:0005351">
    <property type="term" value="F:carbohydrate:proton symporter activity"/>
    <property type="evidence" value="ECO:0007669"/>
    <property type="project" value="TreeGrafter"/>
</dbReference>
<dbReference type="EMBL" id="KB456272">
    <property type="protein sequence ID" value="EMF07944.1"/>
    <property type="molecule type" value="Genomic_DNA"/>
</dbReference>
<feature type="region of interest" description="Disordered" evidence="8">
    <location>
        <begin position="492"/>
        <end position="538"/>
    </location>
</feature>
<reference evidence="11 12" key="1">
    <citation type="journal article" date="2012" name="PLoS Pathog.">
        <title>Diverse lifestyles and strategies of plant pathogenesis encoded in the genomes of eighteen Dothideomycetes fungi.</title>
        <authorList>
            <person name="Ohm R.A."/>
            <person name="Feau N."/>
            <person name="Henrissat B."/>
            <person name="Schoch C.L."/>
            <person name="Horwitz B.A."/>
            <person name="Barry K.W."/>
            <person name="Condon B.J."/>
            <person name="Copeland A.C."/>
            <person name="Dhillon B."/>
            <person name="Glaser F."/>
            <person name="Hesse C.N."/>
            <person name="Kosti I."/>
            <person name="LaButti K."/>
            <person name="Lindquist E.A."/>
            <person name="Lucas S."/>
            <person name="Salamov A.A."/>
            <person name="Bradshaw R.E."/>
            <person name="Ciuffetti L."/>
            <person name="Hamelin R.C."/>
            <person name="Kema G.H.J."/>
            <person name="Lawrence C."/>
            <person name="Scott J.A."/>
            <person name="Spatafora J.W."/>
            <person name="Turgeon B.G."/>
            <person name="de Wit P.J.G.M."/>
            <person name="Zhong S."/>
            <person name="Goodwin S.B."/>
            <person name="Grigoriev I.V."/>
        </authorList>
    </citation>
    <scope>NUCLEOTIDE SEQUENCE [LARGE SCALE GENOMIC DNA]</scope>
    <source>
        <strain evidence="11 12">SO2202</strain>
    </source>
</reference>
<proteinExistence type="inferred from homology"/>
<dbReference type="InterPro" id="IPR005829">
    <property type="entry name" value="Sugar_transporter_CS"/>
</dbReference>
<dbReference type="PROSITE" id="PS00216">
    <property type="entry name" value="SUGAR_TRANSPORT_1"/>
    <property type="match status" value="1"/>
</dbReference>
<feature type="transmembrane region" description="Helical" evidence="9">
    <location>
        <begin position="20"/>
        <end position="47"/>
    </location>
</feature>
<keyword evidence="3 7" id="KW-0813">Transport</keyword>
<dbReference type="PANTHER" id="PTHR48022:SF68">
    <property type="entry name" value="MAJOR FACILITATOR SUPERFAMILY (MFS) PROFILE DOMAIN-CONTAINING PROTEIN-RELATED"/>
    <property type="match status" value="1"/>
</dbReference>
<feature type="transmembrane region" description="Helical" evidence="9">
    <location>
        <begin position="442"/>
        <end position="460"/>
    </location>
</feature>
<keyword evidence="5 9" id="KW-1133">Transmembrane helix</keyword>
<dbReference type="AlphaFoldDB" id="M3AR60"/>
<dbReference type="PANTHER" id="PTHR48022">
    <property type="entry name" value="PLASTIDIC GLUCOSE TRANSPORTER 4"/>
    <property type="match status" value="1"/>
</dbReference>
<dbReference type="OrthoDB" id="6612291at2759"/>
<keyword evidence="12" id="KW-1185">Reference proteome</keyword>
<evidence type="ECO:0000259" key="10">
    <source>
        <dbReference type="PROSITE" id="PS50850"/>
    </source>
</evidence>
<keyword evidence="4 9" id="KW-0812">Transmembrane</keyword>
<gene>
    <name evidence="11" type="ORF">SEPMUDRAFT_94547</name>
</gene>
<dbReference type="Pfam" id="PF00083">
    <property type="entry name" value="Sugar_tr"/>
    <property type="match status" value="1"/>
</dbReference>
<evidence type="ECO:0000256" key="8">
    <source>
        <dbReference type="SAM" id="MobiDB-lite"/>
    </source>
</evidence>
<feature type="transmembrane region" description="Helical" evidence="9">
    <location>
        <begin position="345"/>
        <end position="367"/>
    </location>
</feature>
<feature type="transmembrane region" description="Helical" evidence="9">
    <location>
        <begin position="194"/>
        <end position="211"/>
    </location>
</feature>
<dbReference type="Gene3D" id="1.20.1250.20">
    <property type="entry name" value="MFS general substrate transporter like domains"/>
    <property type="match status" value="1"/>
</dbReference>
<dbReference type="SUPFAM" id="SSF103473">
    <property type="entry name" value="MFS general substrate transporter"/>
    <property type="match status" value="1"/>
</dbReference>
<comment type="similarity">
    <text evidence="2 7">Belongs to the major facilitator superfamily. Sugar transporter (TC 2.A.1.1) family.</text>
</comment>
<feature type="compositionally biased region" description="Polar residues" evidence="8">
    <location>
        <begin position="511"/>
        <end position="521"/>
    </location>
</feature>
<dbReference type="PROSITE" id="PS50850">
    <property type="entry name" value="MFS"/>
    <property type="match status" value="1"/>
</dbReference>
<evidence type="ECO:0000256" key="9">
    <source>
        <dbReference type="SAM" id="Phobius"/>
    </source>
</evidence>
<feature type="non-terminal residue" evidence="11">
    <location>
        <position position="538"/>
    </location>
</feature>
<dbReference type="Proteomes" id="UP000016931">
    <property type="component" value="Unassembled WGS sequence"/>
</dbReference>
<feature type="transmembrane region" description="Helical" evidence="9">
    <location>
        <begin position="67"/>
        <end position="88"/>
    </location>
</feature>
<evidence type="ECO:0000256" key="2">
    <source>
        <dbReference type="ARBA" id="ARBA00010992"/>
    </source>
</evidence>
<evidence type="ECO:0000256" key="5">
    <source>
        <dbReference type="ARBA" id="ARBA00022989"/>
    </source>
</evidence>
<accession>M3AR60</accession>
<dbReference type="NCBIfam" id="TIGR00879">
    <property type="entry name" value="SP"/>
    <property type="match status" value="1"/>
</dbReference>
<dbReference type="GO" id="GO:0016020">
    <property type="term" value="C:membrane"/>
    <property type="evidence" value="ECO:0007669"/>
    <property type="project" value="UniProtKB-SubCell"/>
</dbReference>
<name>M3AR60_SPHMS</name>
<dbReference type="PROSITE" id="PS00217">
    <property type="entry name" value="SUGAR_TRANSPORT_2"/>
    <property type="match status" value="1"/>
</dbReference>
<evidence type="ECO:0000256" key="4">
    <source>
        <dbReference type="ARBA" id="ARBA00022692"/>
    </source>
</evidence>
<organism evidence="11 12">
    <name type="scientific">Sphaerulina musiva (strain SO2202)</name>
    <name type="common">Poplar stem canker fungus</name>
    <name type="synonym">Septoria musiva</name>
    <dbReference type="NCBI Taxonomy" id="692275"/>
    <lineage>
        <taxon>Eukaryota</taxon>
        <taxon>Fungi</taxon>
        <taxon>Dikarya</taxon>
        <taxon>Ascomycota</taxon>
        <taxon>Pezizomycotina</taxon>
        <taxon>Dothideomycetes</taxon>
        <taxon>Dothideomycetidae</taxon>
        <taxon>Mycosphaerellales</taxon>
        <taxon>Mycosphaerellaceae</taxon>
        <taxon>Sphaerulina</taxon>
    </lineage>
</organism>
<dbReference type="InterPro" id="IPR020846">
    <property type="entry name" value="MFS_dom"/>
</dbReference>
<dbReference type="InterPro" id="IPR005828">
    <property type="entry name" value="MFS_sugar_transport-like"/>
</dbReference>
<feature type="transmembrane region" description="Helical" evidence="9">
    <location>
        <begin position="100"/>
        <end position="118"/>
    </location>
</feature>
<feature type="transmembrane region" description="Helical" evidence="9">
    <location>
        <begin position="321"/>
        <end position="338"/>
    </location>
</feature>
<dbReference type="HOGENOM" id="CLU_001265_30_3_1"/>
<keyword evidence="6 9" id="KW-0472">Membrane</keyword>
<evidence type="ECO:0000313" key="12">
    <source>
        <dbReference type="Proteomes" id="UP000016931"/>
    </source>
</evidence>
<evidence type="ECO:0000256" key="1">
    <source>
        <dbReference type="ARBA" id="ARBA00004141"/>
    </source>
</evidence>
<evidence type="ECO:0000256" key="7">
    <source>
        <dbReference type="RuleBase" id="RU003346"/>
    </source>
</evidence>
<dbReference type="RefSeq" id="XP_016756065.1">
    <property type="nucleotide sequence ID" value="XM_016910640.2"/>
</dbReference>
<feature type="compositionally biased region" description="Acidic residues" evidence="8">
    <location>
        <begin position="527"/>
        <end position="538"/>
    </location>
</feature>
<evidence type="ECO:0000256" key="6">
    <source>
        <dbReference type="ARBA" id="ARBA00023136"/>
    </source>
</evidence>
<dbReference type="InterPro" id="IPR003663">
    <property type="entry name" value="Sugar/inositol_transpt"/>
</dbReference>